<evidence type="ECO:0000313" key="2">
    <source>
        <dbReference type="EMBL" id="GHO44803.1"/>
    </source>
</evidence>
<evidence type="ECO:0000259" key="1">
    <source>
        <dbReference type="Pfam" id="PF05157"/>
    </source>
</evidence>
<protein>
    <recommendedName>
        <fullName evidence="1">Type II secretion system protein GspE N-terminal domain-containing protein</fullName>
    </recommendedName>
</protein>
<accession>A0A8J3MSN6</accession>
<gene>
    <name evidence="2" type="ORF">KSX_29660</name>
</gene>
<name>A0A8J3MSN6_9CHLR</name>
<dbReference type="Proteomes" id="UP000612362">
    <property type="component" value="Unassembled WGS sequence"/>
</dbReference>
<proteinExistence type="predicted"/>
<comment type="caution">
    <text evidence="2">The sequence shown here is derived from an EMBL/GenBank/DDBJ whole genome shotgun (WGS) entry which is preliminary data.</text>
</comment>
<dbReference type="InterPro" id="IPR037257">
    <property type="entry name" value="T2SS_E_N_sf"/>
</dbReference>
<dbReference type="Gene3D" id="3.30.300.160">
    <property type="entry name" value="Type II secretion system, protein E, N-terminal domain"/>
    <property type="match status" value="1"/>
</dbReference>
<dbReference type="AlphaFoldDB" id="A0A8J3MSN6"/>
<dbReference type="SUPFAM" id="SSF160246">
    <property type="entry name" value="EspE N-terminal domain-like"/>
    <property type="match status" value="1"/>
</dbReference>
<dbReference type="Pfam" id="PF05157">
    <property type="entry name" value="MshEN"/>
    <property type="match status" value="1"/>
</dbReference>
<dbReference type="RefSeq" id="WP_220194173.1">
    <property type="nucleotide sequence ID" value="NZ_BNJF01000001.1"/>
</dbReference>
<sequence>MLSHEQLTSTYAYTEIVSLHDLEQSVQTDEVQKQEDLALVSMTLQFDDKEAAEVSTRYFLENVRELVRKTDDVFLLGTTFYFVLPGANQEGAAIVQERLWDALLWRVHNCERLDITRPIGMKSAKSAVKVHSLSPSQTLWNQLCATLEERRYFQFNADDTQPEPRAMQMHDDEALSQLAREIGVPYLPTLPHALPAHVRQLVDERLARELHCCPLGREHNVLTVAMANPQDEVTLRRLQHITGLTIYPVLTSIQALQRIQ</sequence>
<dbReference type="EMBL" id="BNJF01000001">
    <property type="protein sequence ID" value="GHO44803.1"/>
    <property type="molecule type" value="Genomic_DNA"/>
</dbReference>
<reference evidence="2" key="1">
    <citation type="submission" date="2020-10" db="EMBL/GenBank/DDBJ databases">
        <title>Taxonomic study of unclassified bacteria belonging to the class Ktedonobacteria.</title>
        <authorList>
            <person name="Yabe S."/>
            <person name="Wang C.M."/>
            <person name="Zheng Y."/>
            <person name="Sakai Y."/>
            <person name="Cavaletti L."/>
            <person name="Monciardini P."/>
            <person name="Donadio S."/>
        </authorList>
    </citation>
    <scope>NUCLEOTIDE SEQUENCE</scope>
    <source>
        <strain evidence="2">SOSP1-1</strain>
    </source>
</reference>
<evidence type="ECO:0000313" key="3">
    <source>
        <dbReference type="Proteomes" id="UP000612362"/>
    </source>
</evidence>
<feature type="domain" description="Type II secretion system protein GspE N-terminal" evidence="1">
    <location>
        <begin position="183"/>
        <end position="258"/>
    </location>
</feature>
<organism evidence="2 3">
    <name type="scientific">Ktedonospora formicarum</name>
    <dbReference type="NCBI Taxonomy" id="2778364"/>
    <lineage>
        <taxon>Bacteria</taxon>
        <taxon>Bacillati</taxon>
        <taxon>Chloroflexota</taxon>
        <taxon>Ktedonobacteria</taxon>
        <taxon>Ktedonobacterales</taxon>
        <taxon>Ktedonobacteraceae</taxon>
        <taxon>Ktedonospora</taxon>
    </lineage>
</organism>
<keyword evidence="3" id="KW-1185">Reference proteome</keyword>
<dbReference type="InterPro" id="IPR007831">
    <property type="entry name" value="T2SS_GspE_N"/>
</dbReference>